<dbReference type="PANTHER" id="PTHR42776">
    <property type="entry name" value="SERINE PEPTIDASE S9 FAMILY MEMBER"/>
    <property type="match status" value="1"/>
</dbReference>
<dbReference type="Proteomes" id="UP000251842">
    <property type="component" value="Chromosome"/>
</dbReference>
<keyword evidence="2" id="KW-0732">Signal</keyword>
<dbReference type="RefSeq" id="WP_112926197.1">
    <property type="nucleotide sequence ID" value="NZ_CP029556.1"/>
</dbReference>
<dbReference type="EMBL" id="CP029556">
    <property type="protein sequence ID" value="AXA83983.1"/>
    <property type="molecule type" value="Genomic_DNA"/>
</dbReference>
<dbReference type="InterPro" id="IPR011042">
    <property type="entry name" value="6-blade_b-propeller_TolB-like"/>
</dbReference>
<evidence type="ECO:0000259" key="3">
    <source>
        <dbReference type="Pfam" id="PF00326"/>
    </source>
</evidence>
<feature type="domain" description="Peptidase S9 prolyl oligopeptidase catalytic" evidence="3">
    <location>
        <begin position="415"/>
        <end position="627"/>
    </location>
</feature>
<dbReference type="InterPro" id="IPR001375">
    <property type="entry name" value="Peptidase_S9_cat"/>
</dbReference>
<dbReference type="InterPro" id="IPR029058">
    <property type="entry name" value="AB_hydrolase_fold"/>
</dbReference>
<reference evidence="5" key="1">
    <citation type="submission" date="2018-05" db="EMBL/GenBank/DDBJ databases">
        <title>Luteimonas pekinense sp. nov., isolated from human Meibomian gland secretions, Beijing, China.</title>
        <authorList>
            <person name="Wen T."/>
            <person name="Bai H."/>
            <person name="Lv H."/>
        </authorList>
    </citation>
    <scope>NUCLEOTIDE SEQUENCE [LARGE SCALE GENOMIC DNA]</scope>
    <source>
        <strain evidence="5">83-4</strain>
    </source>
</reference>
<evidence type="ECO:0000313" key="5">
    <source>
        <dbReference type="Proteomes" id="UP000251842"/>
    </source>
</evidence>
<dbReference type="SUPFAM" id="SSF82171">
    <property type="entry name" value="DPP6 N-terminal domain-like"/>
    <property type="match status" value="1"/>
</dbReference>
<dbReference type="GO" id="GO:0004252">
    <property type="term" value="F:serine-type endopeptidase activity"/>
    <property type="evidence" value="ECO:0007669"/>
    <property type="project" value="TreeGrafter"/>
</dbReference>
<organism evidence="4 5">
    <name type="scientific">Solilutibacter oculi</name>
    <dbReference type="NCBI Taxonomy" id="2698682"/>
    <lineage>
        <taxon>Bacteria</taxon>
        <taxon>Pseudomonadati</taxon>
        <taxon>Pseudomonadota</taxon>
        <taxon>Gammaproteobacteria</taxon>
        <taxon>Lysobacterales</taxon>
        <taxon>Lysobacteraceae</taxon>
        <taxon>Solilutibacter</taxon>
    </lineage>
</organism>
<dbReference type="GO" id="GO:0006508">
    <property type="term" value="P:proteolysis"/>
    <property type="evidence" value="ECO:0007669"/>
    <property type="project" value="InterPro"/>
</dbReference>
<sequence length="629" mass="69663">MKQLVIAIALACASLVPTSVDAREVPTRDFFKDPEFTSVVLSPDGKHIAITVPQADRTLLAVLETDNNKVVGKWDYGTNRHIRNVMWANNERLLFRVGLKLGKFDFEVGNSDLYATNLDGTKRIDIPNGSTYQIVDVTRDDPRTVLVSRSVESTYLSKLDVYNGRLSTVSTAKVDGGSFVVDHTGTPRYAFGEMKDGSQITLARNGDIWEEVHRTPRGGATLSPIGFAADNKHVYMERGDDGKPDSVVLLDPETGEEKQVSSNGAVSPARTLWSSDGKTLLGIAYMDGIPYWDWIAPEHPETKVLAGLEKAFPGKAVSFSGSSEDGRYIAMRVFSDRDPGQLYLFDRQTGQAKFLAASMDWIKPEEMSPMKPVEITARDGMRMFGYLTIPAGSNGKNLPLIINPHGGPHGPRDSWGFNPEVQFLANRGYAVLQVNYRGSGGYGKAFERAGYRKWGTTMQDDLTDSVRWAIAEGIADPKRVCIYGASYGGYAALMSIVREPNLYQCSVGYVGVYDLDIQRRSSDTSQSDFGMNYLRDVLPPTSAERQAQSPIYGVDRIKTPVMLVHGRLDRRVPIENVEKLEAKMKAAGKAPEDVVIEDKEGHGFQNVDNQVNLYNRMQAFFDRHIGNKK</sequence>
<dbReference type="AlphaFoldDB" id="A0A344J4M3"/>
<proteinExistence type="predicted"/>
<feature type="signal peptide" evidence="2">
    <location>
        <begin position="1"/>
        <end position="22"/>
    </location>
</feature>
<name>A0A344J4M3_9GAMM</name>
<evidence type="ECO:0000313" key="4">
    <source>
        <dbReference type="EMBL" id="AXA83983.1"/>
    </source>
</evidence>
<gene>
    <name evidence="4" type="ORF">DCD74_04090</name>
</gene>
<keyword evidence="1" id="KW-0378">Hydrolase</keyword>
<dbReference type="SUPFAM" id="SSF53474">
    <property type="entry name" value="alpha/beta-Hydrolases"/>
    <property type="match status" value="1"/>
</dbReference>
<evidence type="ECO:0000256" key="1">
    <source>
        <dbReference type="ARBA" id="ARBA00022801"/>
    </source>
</evidence>
<accession>A0A344J4M3</accession>
<evidence type="ECO:0000256" key="2">
    <source>
        <dbReference type="SAM" id="SignalP"/>
    </source>
</evidence>
<dbReference type="Gene3D" id="3.40.50.1820">
    <property type="entry name" value="alpha/beta hydrolase"/>
    <property type="match status" value="1"/>
</dbReference>
<dbReference type="PANTHER" id="PTHR42776:SF27">
    <property type="entry name" value="DIPEPTIDYL PEPTIDASE FAMILY MEMBER 6"/>
    <property type="match status" value="1"/>
</dbReference>
<dbReference type="OrthoDB" id="4269629at2"/>
<feature type="chain" id="PRO_5016997085" description="Peptidase S9 prolyl oligopeptidase catalytic domain-containing protein" evidence="2">
    <location>
        <begin position="23"/>
        <end position="629"/>
    </location>
</feature>
<dbReference type="Pfam" id="PF00326">
    <property type="entry name" value="Peptidase_S9"/>
    <property type="match status" value="1"/>
</dbReference>
<dbReference type="KEGG" id="lue:DCD74_04090"/>
<keyword evidence="5" id="KW-1185">Reference proteome</keyword>
<dbReference type="Gene3D" id="2.120.10.30">
    <property type="entry name" value="TolB, C-terminal domain"/>
    <property type="match status" value="1"/>
</dbReference>
<protein>
    <recommendedName>
        <fullName evidence="3">Peptidase S9 prolyl oligopeptidase catalytic domain-containing protein</fullName>
    </recommendedName>
</protein>